<evidence type="ECO:0000256" key="2">
    <source>
        <dbReference type="ARBA" id="ARBA00022490"/>
    </source>
</evidence>
<feature type="binding site" evidence="13">
    <location>
        <position position="7"/>
    </location>
    <ligand>
        <name>Mg(2+)</name>
        <dbReference type="ChEBI" id="CHEBI:18420"/>
        <label>1</label>
    </ligand>
</feature>
<dbReference type="EC" id="3.1.21.10" evidence="13 14"/>
<proteinExistence type="inferred from homology"/>
<feature type="active site" evidence="13">
    <location>
        <position position="66"/>
    </location>
</feature>
<evidence type="ECO:0000313" key="15">
    <source>
        <dbReference type="EMBL" id="KKS13108.1"/>
    </source>
</evidence>
<keyword evidence="4 13" id="KW-0479">Metal-binding</keyword>
<dbReference type="CDD" id="cd16962">
    <property type="entry name" value="RuvC"/>
    <property type="match status" value="1"/>
</dbReference>
<keyword evidence="7 13" id="KW-0378">Hydrolase</keyword>
<evidence type="ECO:0000256" key="3">
    <source>
        <dbReference type="ARBA" id="ARBA00022722"/>
    </source>
</evidence>
<comment type="similarity">
    <text evidence="1 13">Belongs to the RuvC family.</text>
</comment>
<comment type="cofactor">
    <cofactor evidence="13">
        <name>Mg(2+)</name>
        <dbReference type="ChEBI" id="CHEBI:18420"/>
    </cofactor>
    <text evidence="13">Binds 2 Mg(2+) ion per subunit.</text>
</comment>
<reference evidence="15 16" key="1">
    <citation type="journal article" date="2015" name="Nature">
        <title>rRNA introns, odd ribosomes, and small enigmatic genomes across a large radiation of phyla.</title>
        <authorList>
            <person name="Brown C.T."/>
            <person name="Hug L.A."/>
            <person name="Thomas B.C."/>
            <person name="Sharon I."/>
            <person name="Castelle C.J."/>
            <person name="Singh A."/>
            <person name="Wilkins M.J."/>
            <person name="Williams K.H."/>
            <person name="Banfield J.F."/>
        </authorList>
    </citation>
    <scope>NUCLEOTIDE SEQUENCE [LARGE SCALE GENOMIC DNA]</scope>
</reference>
<dbReference type="GO" id="GO:0048476">
    <property type="term" value="C:Holliday junction resolvase complex"/>
    <property type="evidence" value="ECO:0007669"/>
    <property type="project" value="UniProtKB-UniRule"/>
</dbReference>
<dbReference type="GO" id="GO:0006281">
    <property type="term" value="P:DNA repair"/>
    <property type="evidence" value="ECO:0007669"/>
    <property type="project" value="UniProtKB-UniRule"/>
</dbReference>
<dbReference type="PRINTS" id="PR00696">
    <property type="entry name" value="RSOLVASERUVC"/>
</dbReference>
<dbReference type="InterPro" id="IPR036397">
    <property type="entry name" value="RNaseH_sf"/>
</dbReference>
<gene>
    <name evidence="13" type="primary">ruvC</name>
    <name evidence="15" type="ORF">UU70_C0023G0009</name>
</gene>
<keyword evidence="11 13" id="KW-0234">DNA repair</keyword>
<evidence type="ECO:0000256" key="12">
    <source>
        <dbReference type="ARBA" id="ARBA00029354"/>
    </source>
</evidence>
<dbReference type="PANTHER" id="PTHR30194:SF3">
    <property type="entry name" value="CROSSOVER JUNCTION ENDODEOXYRIBONUCLEASE RUVC"/>
    <property type="match status" value="1"/>
</dbReference>
<evidence type="ECO:0000256" key="14">
    <source>
        <dbReference type="NCBIfam" id="TIGR00228"/>
    </source>
</evidence>
<keyword evidence="5 13" id="KW-0255">Endonuclease</keyword>
<dbReference type="Gene3D" id="3.30.420.10">
    <property type="entry name" value="Ribonuclease H-like superfamily/Ribonuclease H"/>
    <property type="match status" value="1"/>
</dbReference>
<dbReference type="GO" id="GO:0003677">
    <property type="term" value="F:DNA binding"/>
    <property type="evidence" value="ECO:0007669"/>
    <property type="project" value="UniProtKB-KW"/>
</dbReference>
<dbReference type="PANTHER" id="PTHR30194">
    <property type="entry name" value="CROSSOVER JUNCTION ENDODEOXYRIBONUCLEASE RUVC"/>
    <property type="match status" value="1"/>
</dbReference>
<dbReference type="NCBIfam" id="TIGR00228">
    <property type="entry name" value="ruvC"/>
    <property type="match status" value="1"/>
</dbReference>
<comment type="catalytic activity">
    <reaction evidence="12 13">
        <text>Endonucleolytic cleavage at a junction such as a reciprocal single-stranded crossover between two homologous DNA duplexes (Holliday junction).</text>
        <dbReference type="EC" id="3.1.21.10"/>
    </reaction>
</comment>
<dbReference type="NCBIfam" id="NF000711">
    <property type="entry name" value="PRK00039.2-1"/>
    <property type="match status" value="1"/>
</dbReference>
<feature type="active site" evidence="13">
    <location>
        <position position="7"/>
    </location>
</feature>
<dbReference type="Proteomes" id="UP000034380">
    <property type="component" value="Unassembled WGS sequence"/>
</dbReference>
<evidence type="ECO:0000256" key="7">
    <source>
        <dbReference type="ARBA" id="ARBA00022801"/>
    </source>
</evidence>
<accession>A0A0G0ZJJ1</accession>
<evidence type="ECO:0000256" key="6">
    <source>
        <dbReference type="ARBA" id="ARBA00022763"/>
    </source>
</evidence>
<dbReference type="FunFam" id="3.30.420.10:FF:000002">
    <property type="entry name" value="Crossover junction endodeoxyribonuclease RuvC"/>
    <property type="match status" value="1"/>
</dbReference>
<dbReference type="AlphaFoldDB" id="A0A0G0ZJJ1"/>
<comment type="subcellular location">
    <subcellularLocation>
        <location evidence="13">Cytoplasm</location>
    </subcellularLocation>
</comment>
<dbReference type="SUPFAM" id="SSF53098">
    <property type="entry name" value="Ribonuclease H-like"/>
    <property type="match status" value="1"/>
</dbReference>
<keyword evidence="10 13" id="KW-0233">DNA recombination</keyword>
<feature type="binding site" evidence="13">
    <location>
        <position position="66"/>
    </location>
    <ligand>
        <name>Mg(2+)</name>
        <dbReference type="ChEBI" id="CHEBI:18420"/>
        <label>2</label>
    </ligand>
</feature>
<keyword evidence="2 13" id="KW-0963">Cytoplasm</keyword>
<dbReference type="GO" id="GO:0000287">
    <property type="term" value="F:magnesium ion binding"/>
    <property type="evidence" value="ECO:0007669"/>
    <property type="project" value="UniProtKB-UniRule"/>
</dbReference>
<evidence type="ECO:0000256" key="13">
    <source>
        <dbReference type="HAMAP-Rule" id="MF_00034"/>
    </source>
</evidence>
<keyword evidence="8 13" id="KW-0460">Magnesium</keyword>
<evidence type="ECO:0000256" key="11">
    <source>
        <dbReference type="ARBA" id="ARBA00023204"/>
    </source>
</evidence>
<feature type="active site" evidence="13">
    <location>
        <position position="139"/>
    </location>
</feature>
<evidence type="ECO:0000256" key="4">
    <source>
        <dbReference type="ARBA" id="ARBA00022723"/>
    </source>
</evidence>
<evidence type="ECO:0000256" key="9">
    <source>
        <dbReference type="ARBA" id="ARBA00023125"/>
    </source>
</evidence>
<comment type="caution">
    <text evidence="15">The sequence shown here is derived from an EMBL/GenBank/DDBJ whole genome shotgun (WGS) entry which is preliminary data.</text>
</comment>
<dbReference type="InterPro" id="IPR012337">
    <property type="entry name" value="RNaseH-like_sf"/>
</dbReference>
<organism evidence="15 16">
    <name type="scientific">Candidatus Yanofskybacteria bacterium GW2011_GWA1_41_6</name>
    <dbReference type="NCBI Taxonomy" id="1619020"/>
    <lineage>
        <taxon>Bacteria</taxon>
        <taxon>Candidatus Yanofskyibacteriota</taxon>
    </lineage>
</organism>
<evidence type="ECO:0000313" key="16">
    <source>
        <dbReference type="Proteomes" id="UP000034380"/>
    </source>
</evidence>
<keyword evidence="9 13" id="KW-0238">DNA-binding</keyword>
<dbReference type="EMBL" id="LCBQ01000023">
    <property type="protein sequence ID" value="KKS13108.1"/>
    <property type="molecule type" value="Genomic_DNA"/>
</dbReference>
<comment type="subunit">
    <text evidence="13">Homodimer which binds Holliday junction (HJ) DNA. The HJ becomes 2-fold symmetrical on binding to RuvC with unstacked arms; it has a different conformation from HJ DNA in complex with RuvA. In the full resolvosome a probable DNA-RuvA(4)-RuvB(12)-RuvC(2) complex forms which resolves the HJ.</text>
</comment>
<evidence type="ECO:0000256" key="5">
    <source>
        <dbReference type="ARBA" id="ARBA00022759"/>
    </source>
</evidence>
<keyword evidence="3 13" id="KW-0540">Nuclease</keyword>
<dbReference type="GO" id="GO:0005737">
    <property type="term" value="C:cytoplasm"/>
    <property type="evidence" value="ECO:0007669"/>
    <property type="project" value="UniProtKB-SubCell"/>
</dbReference>
<evidence type="ECO:0000256" key="1">
    <source>
        <dbReference type="ARBA" id="ARBA00009518"/>
    </source>
</evidence>
<name>A0A0G0ZJJ1_9BACT</name>
<comment type="function">
    <text evidence="13">The RuvA-RuvB-RuvC complex processes Holliday junction (HJ) DNA during genetic recombination and DNA repair. Endonuclease that resolves HJ intermediates. Cleaves cruciform DNA by making single-stranded nicks across the HJ at symmetrical positions within the homologous arms, yielding a 5'-phosphate and a 3'-hydroxyl group; requires a central core of homology in the junction. The consensus cleavage sequence is 5'-(A/T)TT(C/G)-3'. Cleavage occurs on the 3'-side of the TT dinucleotide at the point of strand exchange. HJ branch migration catalyzed by RuvA-RuvB allows RuvC to scan DNA until it finds its consensus sequence, where it cleaves and resolves the cruciform DNA.</text>
</comment>
<dbReference type="Pfam" id="PF02075">
    <property type="entry name" value="RuvC"/>
    <property type="match status" value="1"/>
</dbReference>
<evidence type="ECO:0000256" key="8">
    <source>
        <dbReference type="ARBA" id="ARBA00022842"/>
    </source>
</evidence>
<protein>
    <recommendedName>
        <fullName evidence="13 14">Crossover junction endodeoxyribonuclease RuvC</fullName>
        <ecNumber evidence="13 14">3.1.21.10</ecNumber>
    </recommendedName>
    <alternativeName>
        <fullName evidence="13">Holliday junction nuclease RuvC</fullName>
    </alternativeName>
    <alternativeName>
        <fullName evidence="13">Holliday junction resolvase RuvC</fullName>
    </alternativeName>
</protein>
<dbReference type="GO" id="GO:0008821">
    <property type="term" value="F:crossover junction DNA endonuclease activity"/>
    <property type="evidence" value="ECO:0007669"/>
    <property type="project" value="UniProtKB-UniRule"/>
</dbReference>
<dbReference type="InterPro" id="IPR002176">
    <property type="entry name" value="X-over_junc_endoDNase_RuvC"/>
</dbReference>
<keyword evidence="6 13" id="KW-0227">DNA damage</keyword>
<evidence type="ECO:0000256" key="10">
    <source>
        <dbReference type="ARBA" id="ARBA00023172"/>
    </source>
</evidence>
<sequence>MISLGIDPGTTRIGYGVIQSDRNKMFCIAYGILATSNKDKLVNFKEAEKQLSVIIKKYKPEVAGIEKLFFFKNQKTIMAVSEMRGVIMLTLAKHNLPIHEFTPLQVKQNISAYGRADKNQVQRMVQMLLGTKEPIKPDDAVDALAIAICSAHNILS</sequence>
<dbReference type="GO" id="GO:0006310">
    <property type="term" value="P:DNA recombination"/>
    <property type="evidence" value="ECO:0007669"/>
    <property type="project" value="UniProtKB-UniRule"/>
</dbReference>
<dbReference type="HAMAP" id="MF_00034">
    <property type="entry name" value="RuvC"/>
    <property type="match status" value="1"/>
</dbReference>
<feature type="binding site" evidence="13">
    <location>
        <position position="139"/>
    </location>
    <ligand>
        <name>Mg(2+)</name>
        <dbReference type="ChEBI" id="CHEBI:18420"/>
        <label>1</label>
    </ligand>
</feature>